<protein>
    <submittedName>
        <fullName evidence="2">Uncharacterized protein</fullName>
    </submittedName>
</protein>
<dbReference type="OrthoDB" id="5093543at2759"/>
<keyword evidence="1" id="KW-0472">Membrane</keyword>
<comment type="caution">
    <text evidence="2">The sequence shown here is derived from an EMBL/GenBank/DDBJ whole genome shotgun (WGS) entry which is preliminary data.</text>
</comment>
<keyword evidence="1" id="KW-1133">Transmembrane helix</keyword>
<dbReference type="EMBL" id="SKBN01000031">
    <property type="protein sequence ID" value="TGJ86250.1"/>
    <property type="molecule type" value="Genomic_DNA"/>
</dbReference>
<evidence type="ECO:0000313" key="3">
    <source>
        <dbReference type="Proteomes" id="UP000297716"/>
    </source>
</evidence>
<dbReference type="Proteomes" id="UP000297716">
    <property type="component" value="Unassembled WGS sequence"/>
</dbReference>
<sequence length="113" mass="12122">MNNSGGDEKEVASGSSLSTAFAAGLIGLIIYASRALRHLDTNLGFVEMAQLENVASREATEKVFKVLGGKPNETTAIDLFVELGSHFPKEPERDSDGQGRTPVLKSFLTKLLL</sequence>
<evidence type="ECO:0000313" key="2">
    <source>
        <dbReference type="EMBL" id="TGJ86250.1"/>
    </source>
</evidence>
<keyword evidence="1" id="KW-0812">Transmembrane</keyword>
<keyword evidence="3" id="KW-1185">Reference proteome</keyword>
<gene>
    <name evidence="2" type="ORF">E0Z10_g2524</name>
</gene>
<feature type="transmembrane region" description="Helical" evidence="1">
    <location>
        <begin position="12"/>
        <end position="32"/>
    </location>
</feature>
<name>A0A4Z0Z402_9PEZI</name>
<dbReference type="AlphaFoldDB" id="A0A4Z0Z402"/>
<evidence type="ECO:0000256" key="1">
    <source>
        <dbReference type="SAM" id="Phobius"/>
    </source>
</evidence>
<reference evidence="2 3" key="1">
    <citation type="submission" date="2019-03" db="EMBL/GenBank/DDBJ databases">
        <title>Draft genome sequence of Xylaria hypoxylon DSM 108379, a ubiquitous saprotrophic-parasitic fungi on hardwood.</title>
        <authorList>
            <person name="Buettner E."/>
            <person name="Leonhardt S."/>
            <person name="Gebauer A.M."/>
            <person name="Liers C."/>
            <person name="Hofrichter M."/>
            <person name="Kellner H."/>
        </authorList>
    </citation>
    <scope>NUCLEOTIDE SEQUENCE [LARGE SCALE GENOMIC DNA]</scope>
    <source>
        <strain evidence="2 3">DSM 108379</strain>
    </source>
</reference>
<proteinExistence type="predicted"/>
<accession>A0A4Z0Z402</accession>
<organism evidence="2 3">
    <name type="scientific">Xylaria hypoxylon</name>
    <dbReference type="NCBI Taxonomy" id="37992"/>
    <lineage>
        <taxon>Eukaryota</taxon>
        <taxon>Fungi</taxon>
        <taxon>Dikarya</taxon>
        <taxon>Ascomycota</taxon>
        <taxon>Pezizomycotina</taxon>
        <taxon>Sordariomycetes</taxon>
        <taxon>Xylariomycetidae</taxon>
        <taxon>Xylariales</taxon>
        <taxon>Xylariaceae</taxon>
        <taxon>Xylaria</taxon>
    </lineage>
</organism>